<comment type="caution">
    <text evidence="1">The sequence shown here is derived from an EMBL/GenBank/DDBJ whole genome shotgun (WGS) entry which is preliminary data.</text>
</comment>
<organism evidence="1 2">
    <name type="scientific">Phlebia brevispora</name>
    <dbReference type="NCBI Taxonomy" id="194682"/>
    <lineage>
        <taxon>Eukaryota</taxon>
        <taxon>Fungi</taxon>
        <taxon>Dikarya</taxon>
        <taxon>Basidiomycota</taxon>
        <taxon>Agaricomycotina</taxon>
        <taxon>Agaricomycetes</taxon>
        <taxon>Polyporales</taxon>
        <taxon>Meruliaceae</taxon>
        <taxon>Phlebia</taxon>
    </lineage>
</organism>
<protein>
    <submittedName>
        <fullName evidence="1">Uncharacterized protein</fullName>
    </submittedName>
</protein>
<sequence length="402" mass="45828">MKLTMRIGLTDRISLESFYPFLAWLGALGHTVLPHFALQYRIVNNPSPSNLPIKCEDDWTAKVLIVDDRAEPLSWTQSNTTSFLAWCPKAESEAVAKKLFKRIFYDGHVLPILTAIAFSILAEMYTTTSGADRKNRRVRLQYSTSPIADFGIARGAVAVDDEHLFAFCRRSDRSITRGQDPKNHYWLWFKTIRNQEIILDLSMLPFDMCTLVATEEYVPSSVFGEFQVDPLVPALFYDREMRKESRQAPIKAQLHNTKESIRVSALYDEDLEEAVAYSHDRANYYPADEACIGKFMARVAGKEVTKEERKLAYDFTNLFGGLLEKNLRLRVWETSPTTPQTGFYLDAGERDSFDERVRDFWSSSSSQGRSSTQRQGASSEQLAALIRALHSCQVGERQDALR</sequence>
<dbReference type="Proteomes" id="UP001148662">
    <property type="component" value="Unassembled WGS sequence"/>
</dbReference>
<gene>
    <name evidence="1" type="ORF">NM688_g773</name>
</gene>
<name>A0ACC1TDM0_9APHY</name>
<proteinExistence type="predicted"/>
<evidence type="ECO:0000313" key="2">
    <source>
        <dbReference type="Proteomes" id="UP001148662"/>
    </source>
</evidence>
<dbReference type="EMBL" id="JANHOG010000072">
    <property type="protein sequence ID" value="KAJ3558685.1"/>
    <property type="molecule type" value="Genomic_DNA"/>
</dbReference>
<keyword evidence="2" id="KW-1185">Reference proteome</keyword>
<reference evidence="1" key="1">
    <citation type="submission" date="2022-07" db="EMBL/GenBank/DDBJ databases">
        <title>Genome Sequence of Phlebia brevispora.</title>
        <authorList>
            <person name="Buettner E."/>
        </authorList>
    </citation>
    <scope>NUCLEOTIDE SEQUENCE</scope>
    <source>
        <strain evidence="1">MPL23</strain>
    </source>
</reference>
<accession>A0ACC1TDM0</accession>
<evidence type="ECO:0000313" key="1">
    <source>
        <dbReference type="EMBL" id="KAJ3558685.1"/>
    </source>
</evidence>